<dbReference type="SUPFAM" id="SSF63748">
    <property type="entry name" value="Tudor/PWWP/MBT"/>
    <property type="match status" value="1"/>
</dbReference>
<sequence>MRDNIQQFIILYKAISNNFKMPISHFECATNGSENQDNYSEDCNAHGNTSSVVVNGISTDHSRISDVQKVASCENVKRAVIAVSSTNAVGLVENFPATTDNATAVSVAEDLPLSSTNVDTFKESATNAAIEETSESSIVPVDIVIGKPREELVATNGATLNPGTLNGASEPFIPKEFGNTDAQVSNAAFVDFAEGTTAAPDAAFAIPGCSTFVPNELSATFASSVQGENRECATEDTLSISCNLKMPISLDECATNASPVNENWKEDIGITDALASNANGTQDTLVSLYFRSSIPTRFWLLKDCFFSTSVTFSRYHIILRIPISVSAVKAMWKHFKMPITHVEYATMPVSSTTAVVPVENLPVTSTSVIVDASTIVPEDTLREYVFKLPIKYASLLIGKIGSHRKTIKQTTGANLFIFNHLSTSSCCVSGSASQVEAALKMIENRFPAEHFPDFSVRTQLSGPPPPPNIDALKKTLPLNCITCVGPICIVSPGRILVQILSEDFWTLKDFTDSLPSTCDHFPPPNMPYVKEGDLCVYRRDDFNFWCRVKVVNVLENGVAAIRFPDYGGYLIVPVQTLKQIRNEYLQLRFQAVECHIYDILPTDASGASSAYRKSTD</sequence>
<gene>
    <name evidence="3" type="primary">g.9247</name>
    <name evidence="3" type="ORF">CDAR_388071</name>
</gene>
<feature type="domain" description="Tudor" evidence="2">
    <location>
        <begin position="528"/>
        <end position="587"/>
    </location>
</feature>
<dbReference type="Proteomes" id="UP001054837">
    <property type="component" value="Unassembled WGS sequence"/>
</dbReference>
<dbReference type="SUPFAM" id="SSF54791">
    <property type="entry name" value="Eukaryotic type KH-domain (KH-domain type I)"/>
    <property type="match status" value="1"/>
</dbReference>
<evidence type="ECO:0000313" key="4">
    <source>
        <dbReference type="Proteomes" id="UP001054837"/>
    </source>
</evidence>
<keyword evidence="1" id="KW-0694">RNA-binding</keyword>
<dbReference type="GO" id="GO:0005739">
    <property type="term" value="C:mitochondrion"/>
    <property type="evidence" value="ECO:0007669"/>
    <property type="project" value="UniProtKB-ARBA"/>
</dbReference>
<dbReference type="PANTHER" id="PTHR22948">
    <property type="entry name" value="TUDOR DOMAIN CONTAINING PROTEIN"/>
    <property type="match status" value="1"/>
</dbReference>
<dbReference type="InterPro" id="IPR050621">
    <property type="entry name" value="Tudor_domain_containing"/>
</dbReference>
<dbReference type="EMBL" id="BPLQ01008398">
    <property type="protein sequence ID" value="GIY37112.1"/>
    <property type="molecule type" value="Genomic_DNA"/>
</dbReference>
<evidence type="ECO:0000256" key="1">
    <source>
        <dbReference type="PROSITE-ProRule" id="PRU00117"/>
    </source>
</evidence>
<dbReference type="AlphaFoldDB" id="A0AAV4SX81"/>
<comment type="caution">
    <text evidence="3">The sequence shown here is derived from an EMBL/GenBank/DDBJ whole genome shotgun (WGS) entry which is preliminary data.</text>
</comment>
<dbReference type="PANTHER" id="PTHR22948:SF65">
    <property type="entry name" value="A-KINASE ANCHORING PROTEIN 1"/>
    <property type="match status" value="1"/>
</dbReference>
<dbReference type="GO" id="GO:0003723">
    <property type="term" value="F:RNA binding"/>
    <property type="evidence" value="ECO:0007669"/>
    <property type="project" value="UniProtKB-UniRule"/>
</dbReference>
<organism evidence="3 4">
    <name type="scientific">Caerostris darwini</name>
    <dbReference type="NCBI Taxonomy" id="1538125"/>
    <lineage>
        <taxon>Eukaryota</taxon>
        <taxon>Metazoa</taxon>
        <taxon>Ecdysozoa</taxon>
        <taxon>Arthropoda</taxon>
        <taxon>Chelicerata</taxon>
        <taxon>Arachnida</taxon>
        <taxon>Araneae</taxon>
        <taxon>Araneomorphae</taxon>
        <taxon>Entelegynae</taxon>
        <taxon>Araneoidea</taxon>
        <taxon>Araneidae</taxon>
        <taxon>Caerostris</taxon>
    </lineage>
</organism>
<evidence type="ECO:0000313" key="3">
    <source>
        <dbReference type="EMBL" id="GIY37112.1"/>
    </source>
</evidence>
<evidence type="ECO:0000259" key="2">
    <source>
        <dbReference type="PROSITE" id="PS50304"/>
    </source>
</evidence>
<accession>A0AAV4SX81</accession>
<dbReference type="GO" id="GO:0010468">
    <property type="term" value="P:regulation of gene expression"/>
    <property type="evidence" value="ECO:0007669"/>
    <property type="project" value="UniProtKB-ARBA"/>
</dbReference>
<dbReference type="PROSITE" id="PS50304">
    <property type="entry name" value="TUDOR"/>
    <property type="match status" value="1"/>
</dbReference>
<dbReference type="Pfam" id="PF00567">
    <property type="entry name" value="TUDOR"/>
    <property type="match status" value="1"/>
</dbReference>
<protein>
    <submittedName>
        <fullName evidence="3">Tudor domain-containing protein</fullName>
    </submittedName>
</protein>
<name>A0AAV4SX81_9ARAC</name>
<dbReference type="Gene3D" id="2.30.30.140">
    <property type="match status" value="1"/>
</dbReference>
<dbReference type="SMART" id="SM00322">
    <property type="entry name" value="KH"/>
    <property type="match status" value="1"/>
</dbReference>
<dbReference type="InterPro" id="IPR004087">
    <property type="entry name" value="KH_dom"/>
</dbReference>
<dbReference type="PROSITE" id="PS50084">
    <property type="entry name" value="KH_TYPE_1"/>
    <property type="match status" value="1"/>
</dbReference>
<dbReference type="Gene3D" id="3.30.1370.10">
    <property type="entry name" value="K Homology domain, type 1"/>
    <property type="match status" value="1"/>
</dbReference>
<dbReference type="InterPro" id="IPR004088">
    <property type="entry name" value="KH_dom_type_1"/>
</dbReference>
<proteinExistence type="predicted"/>
<dbReference type="InterPro" id="IPR002999">
    <property type="entry name" value="Tudor"/>
</dbReference>
<reference evidence="3 4" key="1">
    <citation type="submission" date="2021-06" db="EMBL/GenBank/DDBJ databases">
        <title>Caerostris darwini draft genome.</title>
        <authorList>
            <person name="Kono N."/>
            <person name="Arakawa K."/>
        </authorList>
    </citation>
    <scope>NUCLEOTIDE SEQUENCE [LARGE SCALE GENOMIC DNA]</scope>
</reference>
<dbReference type="Pfam" id="PF00013">
    <property type="entry name" value="KH_1"/>
    <property type="match status" value="1"/>
</dbReference>
<dbReference type="InterPro" id="IPR036612">
    <property type="entry name" value="KH_dom_type_1_sf"/>
</dbReference>
<keyword evidence="4" id="KW-1185">Reference proteome</keyword>